<dbReference type="Proteomes" id="UP000177996">
    <property type="component" value="Unassembled WGS sequence"/>
</dbReference>
<reference evidence="2 3" key="1">
    <citation type="journal article" date="2016" name="Nat. Commun.">
        <title>Thousands of microbial genomes shed light on interconnected biogeochemical processes in an aquifer system.</title>
        <authorList>
            <person name="Anantharaman K."/>
            <person name="Brown C.T."/>
            <person name="Hug L.A."/>
            <person name="Sharon I."/>
            <person name="Castelle C.J."/>
            <person name="Probst A.J."/>
            <person name="Thomas B.C."/>
            <person name="Singh A."/>
            <person name="Wilkins M.J."/>
            <person name="Karaoz U."/>
            <person name="Brodie E.L."/>
            <person name="Williams K.H."/>
            <person name="Hubbard S.S."/>
            <person name="Banfield J.F."/>
        </authorList>
    </citation>
    <scope>NUCLEOTIDE SEQUENCE [LARGE SCALE GENOMIC DNA]</scope>
</reference>
<sequence>MKDHLKNLQLAFGLVFSHTSYILLAGVLAVVAFLFVVWFPNFGLLGEVFTTSSAPLAAKLEVAISLIGSIGTNFSILSAGYTILIAILFGTNVAMIFYLLKRGRTDLARQEVAVGFGGVASGVVGIGCAACGSLLLGTTLSSLGAAGALAILPLQGGEFGILSVLLLFVSLLLISKKIAAPITCVPTGES</sequence>
<protein>
    <submittedName>
        <fullName evidence="2">Uncharacterized protein</fullName>
    </submittedName>
</protein>
<dbReference type="EMBL" id="MHLL01000049">
    <property type="protein sequence ID" value="OGZ07935.1"/>
    <property type="molecule type" value="Genomic_DNA"/>
</dbReference>
<proteinExistence type="predicted"/>
<keyword evidence="1" id="KW-0472">Membrane</keyword>
<evidence type="ECO:0000256" key="1">
    <source>
        <dbReference type="SAM" id="Phobius"/>
    </source>
</evidence>
<feature type="non-terminal residue" evidence="2">
    <location>
        <position position="190"/>
    </location>
</feature>
<evidence type="ECO:0000313" key="3">
    <source>
        <dbReference type="Proteomes" id="UP000177996"/>
    </source>
</evidence>
<keyword evidence="1" id="KW-1133">Transmembrane helix</keyword>
<feature type="transmembrane region" description="Helical" evidence="1">
    <location>
        <begin position="21"/>
        <end position="39"/>
    </location>
</feature>
<feature type="transmembrane region" description="Helical" evidence="1">
    <location>
        <begin position="112"/>
        <end position="136"/>
    </location>
</feature>
<organism evidence="2 3">
    <name type="scientific">Candidatus Lloydbacteria bacterium RIFCSPHIGHO2_02_FULL_50_13</name>
    <dbReference type="NCBI Taxonomy" id="1798661"/>
    <lineage>
        <taxon>Bacteria</taxon>
        <taxon>Candidatus Lloydiibacteriota</taxon>
    </lineage>
</organism>
<feature type="transmembrane region" description="Helical" evidence="1">
    <location>
        <begin position="79"/>
        <end position="100"/>
    </location>
</feature>
<evidence type="ECO:0000313" key="2">
    <source>
        <dbReference type="EMBL" id="OGZ07935.1"/>
    </source>
</evidence>
<gene>
    <name evidence="2" type="ORF">A3D65_06160</name>
</gene>
<keyword evidence="1" id="KW-0812">Transmembrane</keyword>
<dbReference type="STRING" id="1798661.A3D65_06160"/>
<comment type="caution">
    <text evidence="2">The sequence shown here is derived from an EMBL/GenBank/DDBJ whole genome shotgun (WGS) entry which is preliminary data.</text>
</comment>
<accession>A0A1G2D2T0</accession>
<feature type="transmembrane region" description="Helical" evidence="1">
    <location>
        <begin position="148"/>
        <end position="174"/>
    </location>
</feature>
<name>A0A1G2D2T0_9BACT</name>
<dbReference type="AlphaFoldDB" id="A0A1G2D2T0"/>